<dbReference type="InterPro" id="IPR006015">
    <property type="entry name" value="Universal_stress_UspA"/>
</dbReference>
<comment type="similarity">
    <text evidence="1">Belongs to the universal stress protein A family.</text>
</comment>
<gene>
    <name evidence="3" type="ORF">UC8_41800</name>
</gene>
<evidence type="ECO:0000313" key="4">
    <source>
        <dbReference type="Proteomes" id="UP000325286"/>
    </source>
</evidence>
<dbReference type="Gene3D" id="3.40.50.12370">
    <property type="match status" value="1"/>
</dbReference>
<keyword evidence="4" id="KW-1185">Reference proteome</keyword>
<dbReference type="Pfam" id="PF00582">
    <property type="entry name" value="Usp"/>
    <property type="match status" value="2"/>
</dbReference>
<reference evidence="3 4" key="1">
    <citation type="submission" date="2019-08" db="EMBL/GenBank/DDBJ databases">
        <title>Deep-cultivation of Planctomycetes and their phenomic and genomic characterization uncovers novel biology.</title>
        <authorList>
            <person name="Wiegand S."/>
            <person name="Jogler M."/>
            <person name="Boedeker C."/>
            <person name="Pinto D."/>
            <person name="Vollmers J."/>
            <person name="Rivas-Marin E."/>
            <person name="Kohn T."/>
            <person name="Peeters S.H."/>
            <person name="Heuer A."/>
            <person name="Rast P."/>
            <person name="Oberbeckmann S."/>
            <person name="Bunk B."/>
            <person name="Jeske O."/>
            <person name="Meyerdierks A."/>
            <person name="Storesund J.E."/>
            <person name="Kallscheuer N."/>
            <person name="Luecker S."/>
            <person name="Lage O.M."/>
            <person name="Pohl T."/>
            <person name="Merkel B.J."/>
            <person name="Hornburger P."/>
            <person name="Mueller R.-W."/>
            <person name="Bruemmer F."/>
            <person name="Labrenz M."/>
            <person name="Spormann A.M."/>
            <person name="Op den Camp H."/>
            <person name="Overmann J."/>
            <person name="Amann R."/>
            <person name="Jetten M.S.M."/>
            <person name="Mascher T."/>
            <person name="Medema M.H."/>
            <person name="Devos D.P."/>
            <person name="Kaster A.-K."/>
            <person name="Ovreas L."/>
            <person name="Rohde M."/>
            <person name="Galperin M.Y."/>
            <person name="Jogler C."/>
        </authorList>
    </citation>
    <scope>NUCLEOTIDE SEQUENCE [LARGE SCALE GENOMIC DNA]</scope>
    <source>
        <strain evidence="3 4">UC8</strain>
    </source>
</reference>
<dbReference type="AlphaFoldDB" id="A0A5B9QYD7"/>
<evidence type="ECO:0000256" key="1">
    <source>
        <dbReference type="ARBA" id="ARBA00008791"/>
    </source>
</evidence>
<dbReference type="SUPFAM" id="SSF52402">
    <property type="entry name" value="Adenine nucleotide alpha hydrolases-like"/>
    <property type="match status" value="2"/>
</dbReference>
<dbReference type="RefSeq" id="WP_068136571.1">
    <property type="nucleotide sequence ID" value="NZ_CP042914.1"/>
</dbReference>
<accession>A0A5B9QYD7</accession>
<name>A0A5B9QYD7_9BACT</name>
<dbReference type="Gene3D" id="3.40.50.620">
    <property type="entry name" value="HUPs"/>
    <property type="match status" value="1"/>
</dbReference>
<protein>
    <submittedName>
        <fullName evidence="3">Universal stress protein</fullName>
    </submittedName>
</protein>
<dbReference type="InterPro" id="IPR014729">
    <property type="entry name" value="Rossmann-like_a/b/a_fold"/>
</dbReference>
<dbReference type="PANTHER" id="PTHR43010:SF1">
    <property type="entry name" value="USPA DOMAIN-CONTAINING PROTEIN"/>
    <property type="match status" value="1"/>
</dbReference>
<evidence type="ECO:0000259" key="2">
    <source>
        <dbReference type="Pfam" id="PF00582"/>
    </source>
</evidence>
<dbReference type="EMBL" id="CP042914">
    <property type="protein sequence ID" value="QEG42146.1"/>
    <property type="molecule type" value="Genomic_DNA"/>
</dbReference>
<organism evidence="3 4">
    <name type="scientific">Roseimaritima ulvae</name>
    <dbReference type="NCBI Taxonomy" id="980254"/>
    <lineage>
        <taxon>Bacteria</taxon>
        <taxon>Pseudomonadati</taxon>
        <taxon>Planctomycetota</taxon>
        <taxon>Planctomycetia</taxon>
        <taxon>Pirellulales</taxon>
        <taxon>Pirellulaceae</taxon>
        <taxon>Roseimaritima</taxon>
    </lineage>
</organism>
<proteinExistence type="inferred from homology"/>
<dbReference type="InterPro" id="IPR051688">
    <property type="entry name" value="USP_A"/>
</dbReference>
<dbReference type="PRINTS" id="PR01438">
    <property type="entry name" value="UNVRSLSTRESS"/>
</dbReference>
<dbReference type="Proteomes" id="UP000325286">
    <property type="component" value="Chromosome"/>
</dbReference>
<evidence type="ECO:0000313" key="3">
    <source>
        <dbReference type="EMBL" id="QEG42146.1"/>
    </source>
</evidence>
<dbReference type="PANTHER" id="PTHR43010">
    <property type="entry name" value="UNIVERSAL STRESS PROTEIN SLR1230"/>
    <property type="match status" value="1"/>
</dbReference>
<dbReference type="OrthoDB" id="6368426at2"/>
<dbReference type="KEGG" id="rul:UC8_41800"/>
<sequence length="294" mass="31801">MKNIVLAYDGSSFADEAAAMFAHLPHNERIKLTVLTILEIPLVSGDYSTAAWVADAAARERQLAQEKFVKVEQMFDGANVDLEHHIAEGHAGRTIVEVAADRGADLVVVGARGHSTISRMLLGSTSDYVATHASCSVLVVRPTGLLESKRALRIAIGYNDSPPAQAALEDLLEICQGKDTEVRVLSVACYVLGFYDEMVPDPESIKQEATQAMQRAVEKLKAVNPSTRGVLLEKPHIGDGLVTSTEDIHTDILVIGETPHSAIARLILGSVSRYVLRHATCSVWITRNRALANS</sequence>
<feature type="domain" description="UspA" evidence="2">
    <location>
        <begin position="1"/>
        <end position="141"/>
    </location>
</feature>
<feature type="domain" description="UspA" evidence="2">
    <location>
        <begin position="153"/>
        <end position="287"/>
    </location>
</feature>
<dbReference type="InterPro" id="IPR006016">
    <property type="entry name" value="UspA"/>
</dbReference>
<dbReference type="CDD" id="cd00293">
    <property type="entry name" value="USP-like"/>
    <property type="match status" value="2"/>
</dbReference>